<gene>
    <name evidence="11" type="ORF">JKP88DRAFT_30915</name>
</gene>
<dbReference type="PROSITE" id="PS50968">
    <property type="entry name" value="BIOTINYL_LIPOYL"/>
    <property type="match status" value="1"/>
</dbReference>
<dbReference type="AlphaFoldDB" id="A0A835ZF23"/>
<dbReference type="Gene3D" id="2.40.50.100">
    <property type="match status" value="1"/>
</dbReference>
<evidence type="ECO:0000256" key="8">
    <source>
        <dbReference type="ARBA" id="ARBA00042008"/>
    </source>
</evidence>
<dbReference type="InterPro" id="IPR000089">
    <property type="entry name" value="Biotin_lipoyl"/>
</dbReference>
<dbReference type="GO" id="GO:0031405">
    <property type="term" value="F:lipoic acid binding"/>
    <property type="evidence" value="ECO:0007669"/>
    <property type="project" value="TreeGrafter"/>
</dbReference>
<organism evidence="11 12">
    <name type="scientific">Tribonema minus</name>
    <dbReference type="NCBI Taxonomy" id="303371"/>
    <lineage>
        <taxon>Eukaryota</taxon>
        <taxon>Sar</taxon>
        <taxon>Stramenopiles</taxon>
        <taxon>Ochrophyta</taxon>
        <taxon>PX clade</taxon>
        <taxon>Xanthophyceae</taxon>
        <taxon>Tribonematales</taxon>
        <taxon>Tribonemataceae</taxon>
        <taxon>Tribonema</taxon>
    </lineage>
</organism>
<evidence type="ECO:0000256" key="2">
    <source>
        <dbReference type="ARBA" id="ARBA00022679"/>
    </source>
</evidence>
<reference evidence="11" key="1">
    <citation type="submission" date="2021-02" db="EMBL/GenBank/DDBJ databases">
        <title>First Annotated Genome of the Yellow-green Alga Tribonema minus.</title>
        <authorList>
            <person name="Mahan K.M."/>
        </authorList>
    </citation>
    <scope>NUCLEOTIDE SEQUENCE</scope>
    <source>
        <strain evidence="11">UTEX B ZZ1240</strain>
    </source>
</reference>
<sequence length="286" mass="29878">MSGALRGAAARAAARLGGRPLLRQAQQQMGGWQRACALHWDVVDTATSRRRWAPQQQRSMGAFARSAAALDTVMPLPGLGDSISEGTVVQWLKSVGDLVAVDDVVAVVETDKVSVEIRSPHRGVITKLHAAVDDQVQVGAPLCTLDEAAAPKAEAPPPPQRTPPPRPEDDATLAAHISGAVLEEQPRRHVPLIKFVGKRSKEKQEAPEASPAEARPAAVAAAAASKPALRGTSGVRVVPGALDFEQIVGGALVGRPALSQEEMDAVESGGASVAPRGTVRDVWMSA</sequence>
<keyword evidence="5" id="KW-0012">Acyltransferase</keyword>
<dbReference type="PANTHER" id="PTHR43178">
    <property type="entry name" value="DIHYDROLIPOAMIDE ACETYLTRANSFERASE COMPONENT OF PYRUVATE DEHYDROGENASE COMPLEX"/>
    <property type="match status" value="1"/>
</dbReference>
<dbReference type="Pfam" id="PF00364">
    <property type="entry name" value="Biotin_lipoyl"/>
    <property type="match status" value="1"/>
</dbReference>
<protein>
    <recommendedName>
        <fullName evidence="7">Lipoamide acyltransferase component of branched-chain alpha-keto acid dehydrogenase complex, mitochondrial</fullName>
        <ecNumber evidence="6">2.3.1.168</ecNumber>
    </recommendedName>
    <alternativeName>
        <fullName evidence="8">Branched-chain alpha-keto acid dehydrogenase complex component E2</fullName>
    </alternativeName>
</protein>
<evidence type="ECO:0000313" key="11">
    <source>
        <dbReference type="EMBL" id="KAG5187773.1"/>
    </source>
</evidence>
<dbReference type="EMBL" id="JAFCMP010000082">
    <property type="protein sequence ID" value="KAG5187773.1"/>
    <property type="molecule type" value="Genomic_DNA"/>
</dbReference>
<evidence type="ECO:0000256" key="3">
    <source>
        <dbReference type="ARBA" id="ARBA00022823"/>
    </source>
</evidence>
<dbReference type="PROSITE" id="PS00189">
    <property type="entry name" value="LIPOYL"/>
    <property type="match status" value="1"/>
</dbReference>
<dbReference type="InterPro" id="IPR050743">
    <property type="entry name" value="2-oxoacid_DH_E2_comp"/>
</dbReference>
<dbReference type="Proteomes" id="UP000664859">
    <property type="component" value="Unassembled WGS sequence"/>
</dbReference>
<evidence type="ECO:0000313" key="12">
    <source>
        <dbReference type="Proteomes" id="UP000664859"/>
    </source>
</evidence>
<evidence type="ECO:0000256" key="7">
    <source>
        <dbReference type="ARBA" id="ARBA00039275"/>
    </source>
</evidence>
<name>A0A835ZF23_9STRA</name>
<evidence type="ECO:0000259" key="10">
    <source>
        <dbReference type="PROSITE" id="PS50968"/>
    </source>
</evidence>
<keyword evidence="2" id="KW-0808">Transferase</keyword>
<evidence type="ECO:0000256" key="5">
    <source>
        <dbReference type="ARBA" id="ARBA00023315"/>
    </source>
</evidence>
<dbReference type="EC" id="2.3.1.168" evidence="6"/>
<keyword evidence="3" id="KW-0450">Lipoyl</keyword>
<keyword evidence="12" id="KW-1185">Reference proteome</keyword>
<comment type="caution">
    <text evidence="11">The sequence shown here is derived from an EMBL/GenBank/DDBJ whole genome shotgun (WGS) entry which is preliminary data.</text>
</comment>
<dbReference type="InterPro" id="IPR011053">
    <property type="entry name" value="Single_hybrid_motif"/>
</dbReference>
<dbReference type="GO" id="GO:0016407">
    <property type="term" value="F:acetyltransferase activity"/>
    <property type="evidence" value="ECO:0007669"/>
    <property type="project" value="TreeGrafter"/>
</dbReference>
<feature type="compositionally biased region" description="Pro residues" evidence="9">
    <location>
        <begin position="154"/>
        <end position="165"/>
    </location>
</feature>
<accession>A0A835ZF23</accession>
<evidence type="ECO:0000256" key="6">
    <source>
        <dbReference type="ARBA" id="ARBA00038880"/>
    </source>
</evidence>
<evidence type="ECO:0000256" key="1">
    <source>
        <dbReference type="ARBA" id="ARBA00001938"/>
    </source>
</evidence>
<comment type="cofactor">
    <cofactor evidence="1">
        <name>(R)-lipoate</name>
        <dbReference type="ChEBI" id="CHEBI:83088"/>
    </cofactor>
</comment>
<proteinExistence type="predicted"/>
<dbReference type="InterPro" id="IPR003016">
    <property type="entry name" value="2-oxoA_DH_lipoyl-BS"/>
</dbReference>
<dbReference type="SUPFAM" id="SSF51230">
    <property type="entry name" value="Single hybrid motif"/>
    <property type="match status" value="1"/>
</dbReference>
<dbReference type="PANTHER" id="PTHR43178:SF5">
    <property type="entry name" value="LIPOAMIDE ACYLTRANSFERASE COMPONENT OF BRANCHED-CHAIN ALPHA-KETO ACID DEHYDROGENASE COMPLEX, MITOCHONDRIAL"/>
    <property type="match status" value="1"/>
</dbReference>
<feature type="region of interest" description="Disordered" evidence="9">
    <location>
        <begin position="149"/>
        <end position="171"/>
    </location>
</feature>
<evidence type="ECO:0000256" key="9">
    <source>
        <dbReference type="SAM" id="MobiDB-lite"/>
    </source>
</evidence>
<dbReference type="GO" id="GO:0043754">
    <property type="term" value="F:dihydrolipoamide branched chain acyltransferase activity"/>
    <property type="evidence" value="ECO:0007669"/>
    <property type="project" value="UniProtKB-EC"/>
</dbReference>
<dbReference type="CDD" id="cd06849">
    <property type="entry name" value="lipoyl_domain"/>
    <property type="match status" value="1"/>
</dbReference>
<dbReference type="GO" id="GO:0005737">
    <property type="term" value="C:cytoplasm"/>
    <property type="evidence" value="ECO:0007669"/>
    <property type="project" value="TreeGrafter"/>
</dbReference>
<dbReference type="OrthoDB" id="5391403at2759"/>
<evidence type="ECO:0000256" key="4">
    <source>
        <dbReference type="ARBA" id="ARBA00022946"/>
    </source>
</evidence>
<feature type="domain" description="Lipoyl-binding" evidence="10">
    <location>
        <begin position="71"/>
        <end position="146"/>
    </location>
</feature>
<keyword evidence="4" id="KW-0809">Transit peptide</keyword>